<organism evidence="12 13">
    <name type="scientific">Ruminiclostridium herbifermentans</name>
    <dbReference type="NCBI Taxonomy" id="2488810"/>
    <lineage>
        <taxon>Bacteria</taxon>
        <taxon>Bacillati</taxon>
        <taxon>Bacillota</taxon>
        <taxon>Clostridia</taxon>
        <taxon>Eubacteriales</taxon>
        <taxon>Oscillospiraceae</taxon>
        <taxon>Ruminiclostridium</taxon>
    </lineage>
</organism>
<proteinExistence type="predicted"/>
<dbReference type="CDD" id="cd16917">
    <property type="entry name" value="HATPase_UhpB-NarQ-NarX-like"/>
    <property type="match status" value="1"/>
</dbReference>
<evidence type="ECO:0000259" key="10">
    <source>
        <dbReference type="Pfam" id="PF02518"/>
    </source>
</evidence>
<evidence type="ECO:0000256" key="9">
    <source>
        <dbReference type="SAM" id="Coils"/>
    </source>
</evidence>
<evidence type="ECO:0000259" key="11">
    <source>
        <dbReference type="Pfam" id="PF07730"/>
    </source>
</evidence>
<reference evidence="12 13" key="1">
    <citation type="submission" date="2020-09" db="EMBL/GenBank/DDBJ databases">
        <title>Characterization and genome sequencing of Ruminiclostridium sp. nov. MA18.</title>
        <authorList>
            <person name="Rettenmaier R."/>
            <person name="Kowollik M.-L."/>
            <person name="Liebl W."/>
            <person name="Zverlov V."/>
        </authorList>
    </citation>
    <scope>NUCLEOTIDE SEQUENCE [LARGE SCALE GENOMIC DNA]</scope>
    <source>
        <strain evidence="12 13">MA18</strain>
    </source>
</reference>
<dbReference type="AlphaFoldDB" id="A0A7H1VPM6"/>
<sequence length="251" mass="28431">MIYIAGYQTHQSQILSNTMNELKMKSNELEKVNNKLQETMKSLEEMTVLRERNRIAREIHDTIGHTLTTVSIEIEAGKRLAEKDLNLALEKFELAQEQVRKGLNDIRSSVRMLKDGNGVLPFIPSIQALINETELHAGVSVKFSFSQLPFLNPEQEKVLYRVVQEGLTNGIRHGKCTEFVLQLEFKNNRIILLIVDNGKGCDDIAFGFGLNAMKERVEELRGNLSFKSSLGNGCSLKVDIPIEEECINGYY</sequence>
<dbReference type="InterPro" id="IPR036890">
    <property type="entry name" value="HATPase_C_sf"/>
</dbReference>
<dbReference type="InterPro" id="IPR003594">
    <property type="entry name" value="HATPase_dom"/>
</dbReference>
<dbReference type="GO" id="GO:0016020">
    <property type="term" value="C:membrane"/>
    <property type="evidence" value="ECO:0007669"/>
    <property type="project" value="InterPro"/>
</dbReference>
<dbReference type="GO" id="GO:0005524">
    <property type="term" value="F:ATP binding"/>
    <property type="evidence" value="ECO:0007669"/>
    <property type="project" value="UniProtKB-KW"/>
</dbReference>
<keyword evidence="9" id="KW-0175">Coiled coil</keyword>
<evidence type="ECO:0000256" key="1">
    <source>
        <dbReference type="ARBA" id="ARBA00000085"/>
    </source>
</evidence>
<evidence type="ECO:0000313" key="12">
    <source>
        <dbReference type="EMBL" id="QNU67338.1"/>
    </source>
</evidence>
<dbReference type="EC" id="2.7.13.3" evidence="2"/>
<keyword evidence="3" id="KW-0597">Phosphoprotein</keyword>
<dbReference type="EMBL" id="CP061336">
    <property type="protein sequence ID" value="QNU67338.1"/>
    <property type="molecule type" value="Genomic_DNA"/>
</dbReference>
<feature type="domain" description="Signal transduction histidine kinase subgroup 3 dimerisation and phosphoacceptor" evidence="11">
    <location>
        <begin position="51"/>
        <end position="115"/>
    </location>
</feature>
<keyword evidence="5" id="KW-0547">Nucleotide-binding</keyword>
<evidence type="ECO:0000313" key="13">
    <source>
        <dbReference type="Proteomes" id="UP000306409"/>
    </source>
</evidence>
<keyword evidence="13" id="KW-1185">Reference proteome</keyword>
<dbReference type="GO" id="GO:0000155">
    <property type="term" value="F:phosphorelay sensor kinase activity"/>
    <property type="evidence" value="ECO:0007669"/>
    <property type="project" value="InterPro"/>
</dbReference>
<dbReference type="GO" id="GO:0046983">
    <property type="term" value="F:protein dimerization activity"/>
    <property type="evidence" value="ECO:0007669"/>
    <property type="project" value="InterPro"/>
</dbReference>
<name>A0A7H1VPM6_9FIRM</name>
<evidence type="ECO:0000256" key="3">
    <source>
        <dbReference type="ARBA" id="ARBA00022553"/>
    </source>
</evidence>
<comment type="catalytic activity">
    <reaction evidence="1">
        <text>ATP + protein L-histidine = ADP + protein N-phospho-L-histidine.</text>
        <dbReference type="EC" id="2.7.13.3"/>
    </reaction>
</comment>
<keyword evidence="8" id="KW-0902">Two-component regulatory system</keyword>
<dbReference type="SUPFAM" id="SSF55874">
    <property type="entry name" value="ATPase domain of HSP90 chaperone/DNA topoisomerase II/histidine kinase"/>
    <property type="match status" value="1"/>
</dbReference>
<dbReference type="Gene3D" id="3.30.565.10">
    <property type="entry name" value="Histidine kinase-like ATPase, C-terminal domain"/>
    <property type="match status" value="1"/>
</dbReference>
<feature type="domain" description="Histidine kinase/HSP90-like ATPase" evidence="10">
    <location>
        <begin position="156"/>
        <end position="243"/>
    </location>
</feature>
<evidence type="ECO:0000256" key="2">
    <source>
        <dbReference type="ARBA" id="ARBA00012438"/>
    </source>
</evidence>
<evidence type="ECO:0000256" key="6">
    <source>
        <dbReference type="ARBA" id="ARBA00022777"/>
    </source>
</evidence>
<evidence type="ECO:0000256" key="7">
    <source>
        <dbReference type="ARBA" id="ARBA00022840"/>
    </source>
</evidence>
<dbReference type="KEGG" id="rher:EHE19_002000"/>
<keyword evidence="4" id="KW-0808">Transferase</keyword>
<dbReference type="InterPro" id="IPR050482">
    <property type="entry name" value="Sensor_HK_TwoCompSys"/>
</dbReference>
<dbReference type="Gene3D" id="1.20.5.1930">
    <property type="match status" value="1"/>
</dbReference>
<gene>
    <name evidence="12" type="ORF">EHE19_002000</name>
</gene>
<dbReference type="Pfam" id="PF07730">
    <property type="entry name" value="HisKA_3"/>
    <property type="match status" value="1"/>
</dbReference>
<evidence type="ECO:0000256" key="5">
    <source>
        <dbReference type="ARBA" id="ARBA00022741"/>
    </source>
</evidence>
<accession>A0A7H1VPM6</accession>
<protein>
    <recommendedName>
        <fullName evidence="2">histidine kinase</fullName>
        <ecNumber evidence="2">2.7.13.3</ecNumber>
    </recommendedName>
</protein>
<keyword evidence="6 12" id="KW-0418">Kinase</keyword>
<feature type="coiled-coil region" evidence="9">
    <location>
        <begin position="15"/>
        <end position="49"/>
    </location>
</feature>
<evidence type="ECO:0000256" key="4">
    <source>
        <dbReference type="ARBA" id="ARBA00022679"/>
    </source>
</evidence>
<dbReference type="Proteomes" id="UP000306409">
    <property type="component" value="Chromosome"/>
</dbReference>
<keyword evidence="7" id="KW-0067">ATP-binding</keyword>
<dbReference type="PANTHER" id="PTHR24421:SF10">
    <property type="entry name" value="NITRATE_NITRITE SENSOR PROTEIN NARQ"/>
    <property type="match status" value="1"/>
</dbReference>
<dbReference type="Pfam" id="PF02518">
    <property type="entry name" value="HATPase_c"/>
    <property type="match status" value="1"/>
</dbReference>
<evidence type="ECO:0000256" key="8">
    <source>
        <dbReference type="ARBA" id="ARBA00023012"/>
    </source>
</evidence>
<dbReference type="InterPro" id="IPR011712">
    <property type="entry name" value="Sig_transdc_His_kin_sub3_dim/P"/>
</dbReference>
<dbReference type="PANTHER" id="PTHR24421">
    <property type="entry name" value="NITRATE/NITRITE SENSOR PROTEIN NARX-RELATED"/>
    <property type="match status" value="1"/>
</dbReference>